<accession>A0A830GQR7</accession>
<evidence type="ECO:0000256" key="1">
    <source>
        <dbReference type="SAM" id="MobiDB-lite"/>
    </source>
</evidence>
<feature type="region of interest" description="Disordered" evidence="1">
    <location>
        <begin position="191"/>
        <end position="272"/>
    </location>
</feature>
<dbReference type="Proteomes" id="UP000605784">
    <property type="component" value="Unassembled WGS sequence"/>
</dbReference>
<proteinExistence type="predicted"/>
<dbReference type="AlphaFoldDB" id="A0A830GQR7"/>
<evidence type="ECO:0000313" key="3">
    <source>
        <dbReference type="Proteomes" id="UP000605784"/>
    </source>
</evidence>
<keyword evidence="3" id="KW-1185">Reference proteome</keyword>
<gene>
    <name evidence="2" type="ORF">GCM10009030_37750</name>
</gene>
<protein>
    <submittedName>
        <fullName evidence="2">Uncharacterized protein</fullName>
    </submittedName>
</protein>
<comment type="caution">
    <text evidence="2">The sequence shown here is derived from an EMBL/GenBank/DDBJ whole genome shotgun (WGS) entry which is preliminary data.</text>
</comment>
<organism evidence="2 3">
    <name type="scientific">Haloarcula pellucida</name>
    <dbReference type="NCBI Taxonomy" id="1427151"/>
    <lineage>
        <taxon>Archaea</taxon>
        <taxon>Methanobacteriati</taxon>
        <taxon>Methanobacteriota</taxon>
        <taxon>Stenosarchaea group</taxon>
        <taxon>Halobacteria</taxon>
        <taxon>Halobacteriales</taxon>
        <taxon>Haloarculaceae</taxon>
        <taxon>Haloarcula</taxon>
    </lineage>
</organism>
<feature type="compositionally biased region" description="Low complexity" evidence="1">
    <location>
        <begin position="224"/>
        <end position="249"/>
    </location>
</feature>
<reference evidence="2" key="1">
    <citation type="journal article" date="2014" name="Int. J. Syst. Evol. Microbiol.">
        <title>Complete genome sequence of Corynebacterium casei LMG S-19264T (=DSM 44701T), isolated from a smear-ripened cheese.</title>
        <authorList>
            <consortium name="US DOE Joint Genome Institute (JGI-PGF)"/>
            <person name="Walter F."/>
            <person name="Albersmeier A."/>
            <person name="Kalinowski J."/>
            <person name="Ruckert C."/>
        </authorList>
    </citation>
    <scope>NUCLEOTIDE SEQUENCE</scope>
    <source>
        <strain evidence="2">JCM 17820</strain>
    </source>
</reference>
<name>A0A830GQR7_9EURY</name>
<sequence length="272" mass="28124">MDTMRRATPALLALLLVTSALAAVPAATMAQETSTQTEQRSENATVAPGAQLAGAVGVQGAELGGEVEARAYGISVAKANTDNARAAVVAEETGELEVRLEALRQRKAALQQARENGSMSEGEYRARTAQLHAETRTVERLATQTNETASTLPAEALEAEGVDMAAVRSLADRSEELTGPEVAEIARSIAGNDVGEGVGPAADRGSEARENRGERNETGADAEATVTVDAETNDTDTTVNTTADTTVEAETGDLPDANTTTNETVPAPDGGY</sequence>
<dbReference type="EMBL" id="BMOU01000007">
    <property type="protein sequence ID" value="GGO02782.1"/>
    <property type="molecule type" value="Genomic_DNA"/>
</dbReference>
<evidence type="ECO:0000313" key="2">
    <source>
        <dbReference type="EMBL" id="GGO02782.1"/>
    </source>
</evidence>
<reference evidence="2" key="2">
    <citation type="submission" date="2020-09" db="EMBL/GenBank/DDBJ databases">
        <authorList>
            <person name="Sun Q."/>
            <person name="Ohkuma M."/>
        </authorList>
    </citation>
    <scope>NUCLEOTIDE SEQUENCE</scope>
    <source>
        <strain evidence="2">JCM 17820</strain>
    </source>
</reference>
<feature type="compositionally biased region" description="Basic and acidic residues" evidence="1">
    <location>
        <begin position="204"/>
        <end position="218"/>
    </location>
</feature>